<keyword evidence="9" id="KW-1185">Reference proteome</keyword>
<evidence type="ECO:0000313" key="7">
    <source>
        <dbReference type="EMBL" id="CEF97995.1"/>
    </source>
</evidence>
<dbReference type="Pfam" id="PF03619">
    <property type="entry name" value="Solute_trans_a"/>
    <property type="match status" value="1"/>
</dbReference>
<evidence type="ECO:0000256" key="3">
    <source>
        <dbReference type="ARBA" id="ARBA00022989"/>
    </source>
</evidence>
<feature type="transmembrane region" description="Helical" evidence="6">
    <location>
        <begin position="85"/>
        <end position="105"/>
    </location>
</feature>
<dbReference type="SMART" id="SM01417">
    <property type="entry name" value="Solute_trans_a"/>
    <property type="match status" value="1"/>
</dbReference>
<evidence type="ECO:0000256" key="6">
    <source>
        <dbReference type="SAM" id="Phobius"/>
    </source>
</evidence>
<evidence type="ECO:0000256" key="1">
    <source>
        <dbReference type="ARBA" id="ARBA00004141"/>
    </source>
</evidence>
<feature type="transmembrane region" description="Helical" evidence="6">
    <location>
        <begin position="176"/>
        <end position="196"/>
    </location>
</feature>
<evidence type="ECO:0000313" key="9">
    <source>
        <dbReference type="Proteomes" id="UP000009170"/>
    </source>
</evidence>
<dbReference type="InParanoid" id="A0A090M174"/>
<evidence type="ECO:0000256" key="2">
    <source>
        <dbReference type="ARBA" id="ARBA00022692"/>
    </source>
</evidence>
<keyword evidence="2 6" id="KW-0812">Transmembrane</keyword>
<accession>A0A090M174</accession>
<feature type="transmembrane region" description="Helical" evidence="6">
    <location>
        <begin position="249"/>
        <end position="270"/>
    </location>
</feature>
<dbReference type="AlphaFoldDB" id="A0A090M174"/>
<evidence type="ECO:0000256" key="5">
    <source>
        <dbReference type="SAM" id="MobiDB-lite"/>
    </source>
</evidence>
<evidence type="ECO:0000256" key="4">
    <source>
        <dbReference type="ARBA" id="ARBA00023136"/>
    </source>
</evidence>
<accession>A0A454XUI2</accession>
<name>A0A090M174_OSTTA</name>
<keyword evidence="4 6" id="KW-0472">Membrane</keyword>
<dbReference type="STRING" id="70448.A0A090M174"/>
<evidence type="ECO:0000313" key="8">
    <source>
        <dbReference type="EMBL" id="OUS47952.1"/>
    </source>
</evidence>
<dbReference type="PANTHER" id="PTHR23423">
    <property type="entry name" value="ORGANIC SOLUTE TRANSPORTER-RELATED"/>
    <property type="match status" value="1"/>
</dbReference>
<reference evidence="8" key="3">
    <citation type="submission" date="2017-04" db="EMBL/GenBank/DDBJ databases">
        <title>Population genomics of picophytoplankton unveils novel chromosome hypervariability.</title>
        <authorList>
            <consortium name="DOE Joint Genome Institute"/>
            <person name="Blanc-Mathieu R."/>
            <person name="Krasovec M."/>
            <person name="Hebrard M."/>
            <person name="Yau S."/>
            <person name="Desgranges E."/>
            <person name="Martin J."/>
            <person name="Schackwitz W."/>
            <person name="Kuo A."/>
            <person name="Salin G."/>
            <person name="Donnadieu C."/>
            <person name="Desdevises Y."/>
            <person name="Sanchez-Ferandin S."/>
            <person name="Moreau H."/>
            <person name="Rivals E."/>
            <person name="Grigoriev I.V."/>
            <person name="Grimsley N."/>
            <person name="Eyre-Walker A."/>
            <person name="Piganeau G."/>
        </authorList>
    </citation>
    <scope>NUCLEOTIDE SEQUENCE [LARGE SCALE GENOMIC DNA]</scope>
    <source>
        <strain evidence="8">RCC 1115</strain>
    </source>
</reference>
<protein>
    <submittedName>
        <fullName evidence="7">Organic solute transporter Ost-alpha</fullName>
    </submittedName>
    <submittedName>
        <fullName evidence="8">Organic solute transporter Ostalpha-domain-containing protein</fullName>
    </submittedName>
</protein>
<comment type="subcellular location">
    <subcellularLocation>
        <location evidence="1">Membrane</location>
        <topology evidence="1">Multi-pass membrane protein</topology>
    </subcellularLocation>
</comment>
<feature type="transmembrane region" description="Helical" evidence="6">
    <location>
        <begin position="15"/>
        <end position="35"/>
    </location>
</feature>
<dbReference type="InterPro" id="IPR005178">
    <property type="entry name" value="Ostalpha/TMEM184C"/>
</dbReference>
<gene>
    <name evidence="8" type="ORF">BE221DRAFT_190286</name>
    <name evidence="7" type="ORF">OT_ostta05g02560</name>
</gene>
<dbReference type="FunCoup" id="A0A090M174">
    <property type="interactions" value="1635"/>
</dbReference>
<sequence>MTAAWYVGYKAAHHATGFLAFTSAFVSLALVAAHVRHYTLPRVQRHIVRVIMIVPVFSLMSWGSLVMSEADGIYVETVRDMYESWVVYNFLNLCLEYVGGPGAIVNAMTGKEVKAGSWLRGTCVYDRDLVVDGHYIRRCKQGCLQFVFIKPLLSVLEIVLQAKGKLGDGQINFLKAYVYILFVYNISYSLALYALWMFYLGAHDPLAKYNPLLKFIIVKSVIFFSFWQSVFTAMAVRTGTLESPLEGRAVQNVLICVEMFIVSFLMWFAFPYKDFVDPEGVKRGFVSNVVNFVSVRDVFDDTVHQFGATYQEYTLHGDGETPDRTVRMRTFVPTGRSSAPAEDERDTASLSANMAMENAFFHDEERANGPVGLDRSDAPRSPGRPVELVSIEEGQRL</sequence>
<proteinExistence type="predicted"/>
<keyword evidence="3 6" id="KW-1133">Transmembrane helix</keyword>
<dbReference type="Proteomes" id="UP000195557">
    <property type="component" value="Unassembled WGS sequence"/>
</dbReference>
<accession>A0A1Y5ILJ6</accession>
<dbReference type="EMBL" id="KZ155776">
    <property type="protein sequence ID" value="OUS47952.1"/>
    <property type="molecule type" value="Genomic_DNA"/>
</dbReference>
<dbReference type="OrthoDB" id="5348404at2759"/>
<dbReference type="GO" id="GO:0016020">
    <property type="term" value="C:membrane"/>
    <property type="evidence" value="ECO:0007669"/>
    <property type="project" value="UniProtKB-SubCell"/>
</dbReference>
<reference evidence="7" key="2">
    <citation type="journal article" date="2014" name="BMC Genomics">
        <title>An improved genome of the model marine alga Ostreococcus tauri unfolds by assessing Illumina de novo assemblies.</title>
        <authorList>
            <person name="Blanc-Mathieu R."/>
            <person name="Verhelst B."/>
            <person name="Derelle E."/>
            <person name="Rombauts S."/>
            <person name="Bouget F.Y."/>
            <person name="Carre I."/>
            <person name="Chateau A."/>
            <person name="Eyre-Walker A."/>
            <person name="Grimsley N."/>
            <person name="Moreau H."/>
            <person name="Piegu B."/>
            <person name="Rivals E."/>
            <person name="Schackwitz W."/>
            <person name="Van de Peer Y."/>
            <person name="Piganeau G."/>
        </authorList>
    </citation>
    <scope>NUCLEOTIDE SEQUENCE</scope>
    <source>
        <strain evidence="7">RCC4221</strain>
    </source>
</reference>
<feature type="transmembrane region" description="Helical" evidence="6">
    <location>
        <begin position="47"/>
        <end position="65"/>
    </location>
</feature>
<feature type="transmembrane region" description="Helical" evidence="6">
    <location>
        <begin position="216"/>
        <end position="237"/>
    </location>
</feature>
<feature type="region of interest" description="Disordered" evidence="5">
    <location>
        <begin position="361"/>
        <end position="397"/>
    </location>
</feature>
<organism evidence="7 9">
    <name type="scientific">Ostreococcus tauri</name>
    <name type="common">Marine green alga</name>
    <dbReference type="NCBI Taxonomy" id="70448"/>
    <lineage>
        <taxon>Eukaryota</taxon>
        <taxon>Viridiplantae</taxon>
        <taxon>Chlorophyta</taxon>
        <taxon>Mamiellophyceae</taxon>
        <taxon>Mamiellales</taxon>
        <taxon>Bathycoccaceae</taxon>
        <taxon>Ostreococcus</taxon>
    </lineage>
</organism>
<dbReference type="EMBL" id="CAID01000005">
    <property type="protein sequence ID" value="CEF97995.1"/>
    <property type="molecule type" value="Genomic_DNA"/>
</dbReference>
<dbReference type="Proteomes" id="UP000009170">
    <property type="component" value="Unassembled WGS sequence"/>
</dbReference>
<reference evidence="7 9" key="1">
    <citation type="journal article" date="2006" name="Proc. Natl. Acad. Sci. U.S.A.">
        <title>Genome analysis of the smallest free-living eukaryote Ostreococcus tauri unveils many unique features.</title>
        <authorList>
            <person name="Derelle E."/>
            <person name="Ferraz C."/>
            <person name="Rombauts S."/>
            <person name="Rouze P."/>
            <person name="Worden A.Z."/>
            <person name="Robbens S."/>
            <person name="Partensky F."/>
            <person name="Degroeve S."/>
            <person name="Echeynie S."/>
            <person name="Cooke R."/>
            <person name="Saeys Y."/>
            <person name="Wuyts J."/>
            <person name="Jabbari K."/>
            <person name="Bowler C."/>
            <person name="Panaud O."/>
            <person name="Piegu B."/>
            <person name="Ball S.G."/>
            <person name="Ral J.-P."/>
            <person name="Bouget F.-Y."/>
            <person name="Piganeau G."/>
            <person name="De Baets B."/>
            <person name="Picard A."/>
            <person name="Delseny M."/>
            <person name="Demaille J."/>
            <person name="Van de Peer Y."/>
            <person name="Moreau H."/>
        </authorList>
    </citation>
    <scope>NUCLEOTIDE SEQUENCE [LARGE SCALE GENOMIC DNA]</scope>
    <source>
        <strain evidence="7 9">OTTH0595</strain>
    </source>
</reference>